<reference evidence="4 5" key="1">
    <citation type="submission" date="2024-03" db="EMBL/GenBank/DDBJ databases">
        <title>Human intestinal bacterial collection.</title>
        <authorList>
            <person name="Pauvert C."/>
            <person name="Hitch T.C.A."/>
            <person name="Clavel T."/>
        </authorList>
    </citation>
    <scope>NUCLEOTIDE SEQUENCE [LARGE SCALE GENOMIC DNA]</scope>
    <source>
        <strain evidence="4 5">CLA-SR-H024</strain>
    </source>
</reference>
<comment type="caution">
    <text evidence="4">The sequence shown here is derived from an EMBL/GenBank/DDBJ whole genome shotgun (WGS) entry which is preliminary data.</text>
</comment>
<accession>A0ABV1F3N3</accession>
<dbReference type="Proteomes" id="UP001465426">
    <property type="component" value="Unassembled WGS sequence"/>
</dbReference>
<dbReference type="CDD" id="cd04301">
    <property type="entry name" value="NAT_SF"/>
    <property type="match status" value="1"/>
</dbReference>
<keyword evidence="1" id="KW-0808">Transferase</keyword>
<dbReference type="InterPro" id="IPR016181">
    <property type="entry name" value="Acyl_CoA_acyltransferase"/>
</dbReference>
<protein>
    <submittedName>
        <fullName evidence="4">GNAT family N-acetyltransferase</fullName>
    </submittedName>
</protein>
<name>A0ABV1F3N3_9BACI</name>
<dbReference type="RefSeq" id="WP_235251649.1">
    <property type="nucleotide sequence ID" value="NZ_JBBMFN010000028.1"/>
</dbReference>
<dbReference type="Pfam" id="PF00583">
    <property type="entry name" value="Acetyltransf_1"/>
    <property type="match status" value="1"/>
</dbReference>
<evidence type="ECO:0000313" key="5">
    <source>
        <dbReference type="Proteomes" id="UP001465426"/>
    </source>
</evidence>
<evidence type="ECO:0000256" key="2">
    <source>
        <dbReference type="ARBA" id="ARBA00023315"/>
    </source>
</evidence>
<dbReference type="PROSITE" id="PS51186">
    <property type="entry name" value="GNAT"/>
    <property type="match status" value="1"/>
</dbReference>
<organism evidence="4 5">
    <name type="scientific">Niallia hominis</name>
    <dbReference type="NCBI Taxonomy" id="3133173"/>
    <lineage>
        <taxon>Bacteria</taxon>
        <taxon>Bacillati</taxon>
        <taxon>Bacillota</taxon>
        <taxon>Bacilli</taxon>
        <taxon>Bacillales</taxon>
        <taxon>Bacillaceae</taxon>
        <taxon>Niallia</taxon>
    </lineage>
</organism>
<evidence type="ECO:0000313" key="4">
    <source>
        <dbReference type="EMBL" id="MEQ2466474.1"/>
    </source>
</evidence>
<sequence length="1020" mass="117294">MQDETQTIKIVSYHDGLAKSVADMWTKSKESWGGSGKTEEQVLEQQQSSDNLDTFLAVLGEEVVGYCGFSVYKEDVGALYVPLLNVRPDYHGKKIGKKLLLHALNMAIDKKWPRLDLYTWAGNLKAVPLYKRCGFFWEDNDKNTHLMNFIPTVRNNELINHYLKDMDWYDDLKRNLEIRPDGEIVNGFTHYEYVWQKERESVVVKFEKTGRGISYIETKDFQLELIMENHECIEEIEQQVSLKIKNKGANPISLQARADNDGRISCSFSNTFTVKEKEELIVPFPFVVKVGEEPVEGKTFPSLKVDLSINELETSLQLGILPKSPISIETKEIDAILAKGMNTYLDLELQNNLNKDISANLMIPMNKHIQFDGEKYSFTLAKKEKKWIRIPVEVKSCGCFKEYFQCEMMGNDNKLLSIQKEITLALKGIGEQFVVENDKSWKVYNGPHQLSISKVDHTTEIADTDFTLFAPAIGKPFSSELSKLKPYLVNTDKAGNSIAIKLFFKSSDFPGMEIILTNELFAEGLIKRLVTINNNNLVEKEISLQETFYDSWHNLFLPLKGEVVSFCELNTVLPFEIASKDITGNWYFSTPTVFPFGVAWDKDARIKMDNWKMHIESTHFLQSNESVDFPPICINIGAYRKWQEWQLAAEGMKDEHKRKVVKELIIEYNDGNMIWDKDEDVKVSLKNFRNQPIIGDATFRINHNKVDCVQINTEQSEVYRVNHQNAIQLGLNKMTTTIASATKDMDTAHLFFVSNQKGITTHLLEEEGLAVYQVSNGVVTFKASPAYYPGVYSLEANGKHWLEHSFPKPIAKSWWNPWCGGIKNGPPELNVFSLLKEHTICEFTSLKDIHHNVWSGIKLETTINHHQKWKGLKYVQYYVTMPGIPLVITFVEIMNDAGKRMAEEDWHTNLFMACNEEEKCVLHIMSDSVANKRFIVADEEQEANVKDNYYLSLGEDKFYFITSEDAKDAEYYSNKDAIQLISFDKCKRKTNRLYTEPNYLLFAKEEISTSLLKQVRRIAF</sequence>
<dbReference type="Gene3D" id="3.40.630.30">
    <property type="match status" value="1"/>
</dbReference>
<keyword evidence="2" id="KW-0012">Acyltransferase</keyword>
<dbReference type="EMBL" id="JBBMFN010000028">
    <property type="protein sequence ID" value="MEQ2466474.1"/>
    <property type="molecule type" value="Genomic_DNA"/>
</dbReference>
<proteinExistence type="predicted"/>
<dbReference type="PANTHER" id="PTHR43877">
    <property type="entry name" value="AMINOALKYLPHOSPHONATE N-ACETYLTRANSFERASE-RELATED-RELATED"/>
    <property type="match status" value="1"/>
</dbReference>
<evidence type="ECO:0000259" key="3">
    <source>
        <dbReference type="PROSITE" id="PS51186"/>
    </source>
</evidence>
<gene>
    <name evidence="4" type="ORF">WMO63_12430</name>
</gene>
<keyword evidence="5" id="KW-1185">Reference proteome</keyword>
<evidence type="ECO:0000256" key="1">
    <source>
        <dbReference type="ARBA" id="ARBA00022679"/>
    </source>
</evidence>
<dbReference type="InterPro" id="IPR050832">
    <property type="entry name" value="Bact_Acetyltransf"/>
</dbReference>
<dbReference type="InterPro" id="IPR000182">
    <property type="entry name" value="GNAT_dom"/>
</dbReference>
<dbReference type="SUPFAM" id="SSF55729">
    <property type="entry name" value="Acyl-CoA N-acyltransferases (Nat)"/>
    <property type="match status" value="1"/>
</dbReference>
<feature type="domain" description="N-acetyltransferase" evidence="3">
    <location>
        <begin position="8"/>
        <end position="157"/>
    </location>
</feature>